<proteinExistence type="predicted"/>
<dbReference type="OrthoDB" id="8740737at2"/>
<evidence type="ECO:0000256" key="1">
    <source>
        <dbReference type="ARBA" id="ARBA00004141"/>
    </source>
</evidence>
<dbReference type="PANTHER" id="PTHR10283:SF82">
    <property type="entry name" value="SOLUTE CARRIER FAMILY 13 MEMBER 2"/>
    <property type="match status" value="1"/>
</dbReference>
<evidence type="ECO:0000256" key="2">
    <source>
        <dbReference type="ARBA" id="ARBA00022692"/>
    </source>
</evidence>
<dbReference type="Pfam" id="PF00939">
    <property type="entry name" value="Na_sulph_symp"/>
    <property type="match status" value="1"/>
</dbReference>
<dbReference type="PROSITE" id="PS50042">
    <property type="entry name" value="CNMP_BINDING_3"/>
    <property type="match status" value="1"/>
</dbReference>
<dbReference type="GO" id="GO:0008514">
    <property type="term" value="F:organic anion transmembrane transporter activity"/>
    <property type="evidence" value="ECO:0007669"/>
    <property type="project" value="UniProtKB-ARBA"/>
</dbReference>
<dbReference type="RefSeq" id="WP_155040972.1">
    <property type="nucleotide sequence ID" value="NZ_JBHGCD010000021.1"/>
</dbReference>
<feature type="transmembrane region" description="Helical" evidence="5">
    <location>
        <begin position="216"/>
        <end position="236"/>
    </location>
</feature>
<gene>
    <name evidence="7" type="ORF">GL300_17630</name>
</gene>
<dbReference type="PANTHER" id="PTHR10283">
    <property type="entry name" value="SOLUTE CARRIER FAMILY 13 MEMBER"/>
    <property type="match status" value="1"/>
</dbReference>
<dbReference type="Pfam" id="PF00027">
    <property type="entry name" value="cNMP_binding"/>
    <property type="match status" value="1"/>
</dbReference>
<keyword evidence="8" id="KW-1185">Reference proteome</keyword>
<protein>
    <submittedName>
        <fullName evidence="7">Cyclic nucleotide-binding domain-containing protein</fullName>
    </submittedName>
</protein>
<dbReference type="GO" id="GO:1905039">
    <property type="term" value="P:carboxylic acid transmembrane transport"/>
    <property type="evidence" value="ECO:0007669"/>
    <property type="project" value="UniProtKB-ARBA"/>
</dbReference>
<dbReference type="InterPro" id="IPR014710">
    <property type="entry name" value="RmlC-like_jellyroll"/>
</dbReference>
<dbReference type="EMBL" id="WMIG01000012">
    <property type="protein sequence ID" value="MTH61035.1"/>
    <property type="molecule type" value="Genomic_DNA"/>
</dbReference>
<feature type="transmembrane region" description="Helical" evidence="5">
    <location>
        <begin position="342"/>
        <end position="366"/>
    </location>
</feature>
<evidence type="ECO:0000313" key="8">
    <source>
        <dbReference type="Proteomes" id="UP000449846"/>
    </source>
</evidence>
<feature type="transmembrane region" description="Helical" evidence="5">
    <location>
        <begin position="392"/>
        <end position="409"/>
    </location>
</feature>
<feature type="transmembrane region" description="Helical" evidence="5">
    <location>
        <begin position="190"/>
        <end position="209"/>
    </location>
</feature>
<reference evidence="7 8" key="1">
    <citation type="submission" date="2019-11" db="EMBL/GenBank/DDBJ databases">
        <authorList>
            <person name="Dong K."/>
        </authorList>
    </citation>
    <scope>NUCLEOTIDE SEQUENCE [LARGE SCALE GENOMIC DNA]</scope>
    <source>
        <strain evidence="7 8">NBRC 112902</strain>
    </source>
</reference>
<evidence type="ECO:0000256" key="4">
    <source>
        <dbReference type="ARBA" id="ARBA00023136"/>
    </source>
</evidence>
<feature type="transmembrane region" description="Helical" evidence="5">
    <location>
        <begin position="135"/>
        <end position="155"/>
    </location>
</feature>
<feature type="transmembrane region" description="Helical" evidence="5">
    <location>
        <begin position="415"/>
        <end position="433"/>
    </location>
</feature>
<organism evidence="7 8">
    <name type="scientific">Paracoccus litorisediminis</name>
    <dbReference type="NCBI Taxonomy" id="2006130"/>
    <lineage>
        <taxon>Bacteria</taxon>
        <taxon>Pseudomonadati</taxon>
        <taxon>Pseudomonadota</taxon>
        <taxon>Alphaproteobacteria</taxon>
        <taxon>Rhodobacterales</taxon>
        <taxon>Paracoccaceae</taxon>
        <taxon>Paracoccus</taxon>
    </lineage>
</organism>
<dbReference type="AlphaFoldDB" id="A0A844HS49"/>
<comment type="caution">
    <text evidence="7">The sequence shown here is derived from an EMBL/GenBank/DDBJ whole genome shotgun (WGS) entry which is preliminary data.</text>
</comment>
<feature type="transmembrane region" description="Helical" evidence="5">
    <location>
        <begin position="302"/>
        <end position="330"/>
    </location>
</feature>
<dbReference type="InterPro" id="IPR001898">
    <property type="entry name" value="SLC13A/DASS"/>
</dbReference>
<dbReference type="Proteomes" id="UP000449846">
    <property type="component" value="Unassembled WGS sequence"/>
</dbReference>
<feature type="transmembrane region" description="Helical" evidence="5">
    <location>
        <begin position="470"/>
        <end position="490"/>
    </location>
</feature>
<dbReference type="GO" id="GO:0005886">
    <property type="term" value="C:plasma membrane"/>
    <property type="evidence" value="ECO:0007669"/>
    <property type="project" value="TreeGrafter"/>
</dbReference>
<sequence>MGDPILARLPAMQLSGLMPHVTTRQIKAGEYLFQPGEEARSVFLIRDGRVLLDGARGQSLRDHGYIGIEAMLGSASYADAARAQIDTTVLVLPATRMTELANRQRDIRELFFRSYASPATGSDKTNPTPPAAESWAPLLGWLMAIALPACIYWIAPSWGLSPTATDFLAIIAATICMWLFSLVPEYVPPLFAALAMILLDVAPAAQVLSGFRSESFFASLSIFGIGALMVTSGLTYRFSLWVLSRVPETPTGYNLSLFGIGALLSPIIPSVLGRVSIVSPFLIELIQASNAGARDIFANRLIFSLVSGASVLVPLFLTAAVPNLVIYGLFDAQTQYAFGWLAWLQAALVFGACVLASFWIVSVICFRGARRFSVPRQTIAAQRRVLGPISRLEWAALLSVVAMMVGILTEQSHRIDVAWVALAVFVTLLLFGTMNREAIRAQIDWPILIYLGAIVGWVPAATITGLDQVIIGHLAWLGAHMRADFPLFVLQVSGMILLVRLALPTGVTVILFATALFPLAMAQGMSLWVIGFIILAVADTYVFPYQSSYFLKLRSDLAQQGLDQICDMPRLIIANLALIALRIGAIYASLPYWQGLDLL</sequence>
<feature type="transmembrane region" description="Helical" evidence="5">
    <location>
        <begin position="497"/>
        <end position="521"/>
    </location>
</feature>
<dbReference type="SUPFAM" id="SSF51206">
    <property type="entry name" value="cAMP-binding domain-like"/>
    <property type="match status" value="1"/>
</dbReference>
<evidence type="ECO:0000313" key="7">
    <source>
        <dbReference type="EMBL" id="MTH61035.1"/>
    </source>
</evidence>
<feature type="transmembrane region" description="Helical" evidence="5">
    <location>
        <begin position="256"/>
        <end position="282"/>
    </location>
</feature>
<comment type="subcellular location">
    <subcellularLocation>
        <location evidence="1">Membrane</location>
        <topology evidence="1">Multi-pass membrane protein</topology>
    </subcellularLocation>
</comment>
<dbReference type="CDD" id="cd00038">
    <property type="entry name" value="CAP_ED"/>
    <property type="match status" value="1"/>
</dbReference>
<feature type="domain" description="Cyclic nucleotide-binding" evidence="6">
    <location>
        <begin position="5"/>
        <end position="118"/>
    </location>
</feature>
<evidence type="ECO:0000259" key="6">
    <source>
        <dbReference type="PROSITE" id="PS50042"/>
    </source>
</evidence>
<evidence type="ECO:0000256" key="3">
    <source>
        <dbReference type="ARBA" id="ARBA00022989"/>
    </source>
</evidence>
<dbReference type="Gene3D" id="2.60.120.10">
    <property type="entry name" value="Jelly Rolls"/>
    <property type="match status" value="1"/>
</dbReference>
<dbReference type="InterPro" id="IPR000595">
    <property type="entry name" value="cNMP-bd_dom"/>
</dbReference>
<evidence type="ECO:0000256" key="5">
    <source>
        <dbReference type="SAM" id="Phobius"/>
    </source>
</evidence>
<feature type="transmembrane region" description="Helical" evidence="5">
    <location>
        <begin position="527"/>
        <end position="551"/>
    </location>
</feature>
<feature type="transmembrane region" description="Helical" evidence="5">
    <location>
        <begin position="445"/>
        <end position="464"/>
    </location>
</feature>
<accession>A0A844HS49</accession>
<keyword evidence="2 5" id="KW-0812">Transmembrane</keyword>
<name>A0A844HS49_9RHOB</name>
<dbReference type="InterPro" id="IPR018490">
    <property type="entry name" value="cNMP-bd_dom_sf"/>
</dbReference>
<feature type="transmembrane region" description="Helical" evidence="5">
    <location>
        <begin position="167"/>
        <end position="184"/>
    </location>
</feature>
<dbReference type="SMART" id="SM00100">
    <property type="entry name" value="cNMP"/>
    <property type="match status" value="1"/>
</dbReference>
<keyword evidence="3 5" id="KW-1133">Transmembrane helix</keyword>
<keyword evidence="4 5" id="KW-0472">Membrane</keyword>
<feature type="transmembrane region" description="Helical" evidence="5">
    <location>
        <begin position="572"/>
        <end position="593"/>
    </location>
</feature>